<name>A0ABC8UKN5_9AQUA</name>
<organism evidence="2 3">
    <name type="scientific">Ilex paraguariensis</name>
    <name type="common">yerba mate</name>
    <dbReference type="NCBI Taxonomy" id="185542"/>
    <lineage>
        <taxon>Eukaryota</taxon>
        <taxon>Viridiplantae</taxon>
        <taxon>Streptophyta</taxon>
        <taxon>Embryophyta</taxon>
        <taxon>Tracheophyta</taxon>
        <taxon>Spermatophyta</taxon>
        <taxon>Magnoliopsida</taxon>
        <taxon>eudicotyledons</taxon>
        <taxon>Gunneridae</taxon>
        <taxon>Pentapetalae</taxon>
        <taxon>asterids</taxon>
        <taxon>campanulids</taxon>
        <taxon>Aquifoliales</taxon>
        <taxon>Aquifoliaceae</taxon>
        <taxon>Ilex</taxon>
    </lineage>
</organism>
<dbReference type="AlphaFoldDB" id="A0ABC8UKN5"/>
<sequence length="126" mass="13084">MDLVCFALVPCSNPQYPNNPTETPPDSCPRDALKLGVCANFLGGMFGAVIGTPPVTPCCIVLGGLMNMEAAVCLCTIIRANIMGISLYIPVSITMLLNVCGIPPPAGFICAVEPIIPSPSPPTHSQ</sequence>
<reference evidence="2 3" key="1">
    <citation type="submission" date="2024-02" db="EMBL/GenBank/DDBJ databases">
        <authorList>
            <person name="Vignale AGUSTIN F."/>
            <person name="Sosa J E."/>
            <person name="Modenutti C."/>
        </authorList>
    </citation>
    <scope>NUCLEOTIDE SEQUENCE [LARGE SCALE GENOMIC DNA]</scope>
</reference>
<dbReference type="PANTHER" id="PTHR31731">
    <property type="match status" value="1"/>
</dbReference>
<dbReference type="CDD" id="cd01958">
    <property type="entry name" value="HPS_like"/>
    <property type="match status" value="1"/>
</dbReference>
<dbReference type="InterPro" id="IPR016140">
    <property type="entry name" value="Bifunc_inhib/LTP/seed_store"/>
</dbReference>
<dbReference type="InterPro" id="IPR036312">
    <property type="entry name" value="Bifun_inhib/LTP/seed_sf"/>
</dbReference>
<evidence type="ECO:0000313" key="3">
    <source>
        <dbReference type="Proteomes" id="UP001642360"/>
    </source>
</evidence>
<feature type="domain" description="Bifunctional inhibitor/plant lipid transfer protein/seed storage helical" evidence="1">
    <location>
        <begin position="28"/>
        <end position="110"/>
    </location>
</feature>
<dbReference type="SUPFAM" id="SSF47699">
    <property type="entry name" value="Bifunctional inhibitor/lipid-transfer protein/seed storage 2S albumin"/>
    <property type="match status" value="1"/>
</dbReference>
<proteinExistence type="predicted"/>
<dbReference type="Proteomes" id="UP001642360">
    <property type="component" value="Unassembled WGS sequence"/>
</dbReference>
<accession>A0ABC8UKN5</accession>
<dbReference type="InterPro" id="IPR027923">
    <property type="entry name" value="Hydrophob_seed_dom"/>
</dbReference>
<keyword evidence="3" id="KW-1185">Reference proteome</keyword>
<dbReference type="Pfam" id="PF14547">
    <property type="entry name" value="Hydrophob_seed"/>
    <property type="match status" value="1"/>
</dbReference>
<gene>
    <name evidence="2" type="ORF">ILEXP_LOCUS51614</name>
</gene>
<comment type="caution">
    <text evidence="2">The sequence shown here is derived from an EMBL/GenBank/DDBJ whole genome shotgun (WGS) entry which is preliminary data.</text>
</comment>
<dbReference type="SMART" id="SM00499">
    <property type="entry name" value="AAI"/>
    <property type="match status" value="1"/>
</dbReference>
<evidence type="ECO:0000313" key="2">
    <source>
        <dbReference type="EMBL" id="CAK9181538.1"/>
    </source>
</evidence>
<dbReference type="EMBL" id="CAUOFW020008069">
    <property type="protein sequence ID" value="CAK9181538.1"/>
    <property type="molecule type" value="Genomic_DNA"/>
</dbReference>
<protein>
    <recommendedName>
        <fullName evidence="1">Bifunctional inhibitor/plant lipid transfer protein/seed storage helical domain-containing protein</fullName>
    </recommendedName>
</protein>
<evidence type="ECO:0000259" key="1">
    <source>
        <dbReference type="SMART" id="SM00499"/>
    </source>
</evidence>
<dbReference type="Gene3D" id="1.10.110.10">
    <property type="entry name" value="Plant lipid-transfer and hydrophobic proteins"/>
    <property type="match status" value="1"/>
</dbReference>
<dbReference type="InterPro" id="IPR051636">
    <property type="entry name" value="Plant_LTP/defense-related"/>
</dbReference>